<dbReference type="GO" id="GO:0003700">
    <property type="term" value="F:DNA-binding transcription factor activity"/>
    <property type="evidence" value="ECO:0007669"/>
    <property type="project" value="TreeGrafter"/>
</dbReference>
<protein>
    <submittedName>
        <fullName evidence="7">Transcriptional regulator, TetR family</fullName>
    </submittedName>
</protein>
<dbReference type="AlphaFoldDB" id="C1F2G1"/>
<dbReference type="Gene3D" id="1.10.357.10">
    <property type="entry name" value="Tetracycline Repressor, domain 2"/>
    <property type="match status" value="1"/>
</dbReference>
<dbReference type="PANTHER" id="PTHR30055:SF234">
    <property type="entry name" value="HTH-TYPE TRANSCRIPTIONAL REGULATOR BETI"/>
    <property type="match status" value="1"/>
</dbReference>
<dbReference type="InParanoid" id="C1F2G1"/>
<dbReference type="GO" id="GO:0000976">
    <property type="term" value="F:transcription cis-regulatory region binding"/>
    <property type="evidence" value="ECO:0007669"/>
    <property type="project" value="TreeGrafter"/>
</dbReference>
<keyword evidence="3" id="KW-0804">Transcription</keyword>
<name>C1F2G1_ACIC5</name>
<sequence length="318" mass="34622">MRIRFLDEFVARLVGMTPKPSSKSSRKPVKAGARAAKSAQKKAARPAAKKTASAAGKTTAKTATKAATKATTKTEAKAAAKKTAKPRAAAAKPKVKAGGKASQKKAAASAGFAPQQERSQETHRKLMHAAIKVVSKQGLQSATIPKIAEAAGVSAANVYRRFEDKDALLQAAFLDMLEHAARTNREELTAEKLEGIPFAQALPAMMAAMYSQNRQTQAARRALRQFLEQSEDKAFQKQAANLIADSYMLLVDLLMVYRNEIRHPEPEKALRFAMMQAGTAFETITLAGESVWERVLEMDDDAVFQEMLRSLAAYLMVR</sequence>
<dbReference type="HOGENOM" id="CLU_873255_0_0_0"/>
<feature type="region of interest" description="Disordered" evidence="5">
    <location>
        <begin position="15"/>
        <end position="123"/>
    </location>
</feature>
<evidence type="ECO:0000313" key="7">
    <source>
        <dbReference type="EMBL" id="ACO32180.1"/>
    </source>
</evidence>
<evidence type="ECO:0000256" key="1">
    <source>
        <dbReference type="ARBA" id="ARBA00023015"/>
    </source>
</evidence>
<evidence type="ECO:0000256" key="4">
    <source>
        <dbReference type="PROSITE-ProRule" id="PRU00335"/>
    </source>
</evidence>
<dbReference type="PRINTS" id="PR00455">
    <property type="entry name" value="HTHTETR"/>
</dbReference>
<feature type="compositionally biased region" description="Basic residues" evidence="5">
    <location>
        <begin position="39"/>
        <end position="48"/>
    </location>
</feature>
<dbReference type="EMBL" id="CP001472">
    <property type="protein sequence ID" value="ACO32180.1"/>
    <property type="molecule type" value="Genomic_DNA"/>
</dbReference>
<dbReference type="InterPro" id="IPR001647">
    <property type="entry name" value="HTH_TetR"/>
</dbReference>
<dbReference type="KEGG" id="aca:ACP_2621"/>
<dbReference type="PROSITE" id="PS01081">
    <property type="entry name" value="HTH_TETR_1"/>
    <property type="match status" value="1"/>
</dbReference>
<dbReference type="InterPro" id="IPR023772">
    <property type="entry name" value="DNA-bd_HTH_TetR-type_CS"/>
</dbReference>
<accession>C1F2G1</accession>
<dbReference type="InterPro" id="IPR050109">
    <property type="entry name" value="HTH-type_TetR-like_transc_reg"/>
</dbReference>
<dbReference type="Proteomes" id="UP000002207">
    <property type="component" value="Chromosome"/>
</dbReference>
<evidence type="ECO:0000313" key="8">
    <source>
        <dbReference type="Proteomes" id="UP000002207"/>
    </source>
</evidence>
<evidence type="ECO:0000256" key="2">
    <source>
        <dbReference type="ARBA" id="ARBA00023125"/>
    </source>
</evidence>
<keyword evidence="2 4" id="KW-0238">DNA-binding</keyword>
<gene>
    <name evidence="7" type="ordered locus">ACP_2621</name>
</gene>
<organism evidence="7 8">
    <name type="scientific">Acidobacterium capsulatum (strain ATCC 51196 / DSM 11244 / BCRC 80197 / JCM 7670 / NBRC 15755 / NCIMB 13165 / 161)</name>
    <dbReference type="NCBI Taxonomy" id="240015"/>
    <lineage>
        <taxon>Bacteria</taxon>
        <taxon>Pseudomonadati</taxon>
        <taxon>Acidobacteriota</taxon>
        <taxon>Terriglobia</taxon>
        <taxon>Terriglobales</taxon>
        <taxon>Acidobacteriaceae</taxon>
        <taxon>Acidobacterium</taxon>
    </lineage>
</organism>
<proteinExistence type="predicted"/>
<evidence type="ECO:0000259" key="6">
    <source>
        <dbReference type="PROSITE" id="PS50977"/>
    </source>
</evidence>
<feature type="DNA-binding region" description="H-T-H motif" evidence="4">
    <location>
        <begin position="143"/>
        <end position="162"/>
    </location>
</feature>
<reference evidence="7 8" key="1">
    <citation type="journal article" date="2009" name="Appl. Environ. Microbiol.">
        <title>Three genomes from the phylum Acidobacteria provide insight into the lifestyles of these microorganisms in soils.</title>
        <authorList>
            <person name="Ward N.L."/>
            <person name="Challacombe J.F."/>
            <person name="Janssen P.H."/>
            <person name="Henrissat B."/>
            <person name="Coutinho P.M."/>
            <person name="Wu M."/>
            <person name="Xie G."/>
            <person name="Haft D.H."/>
            <person name="Sait M."/>
            <person name="Badger J."/>
            <person name="Barabote R.D."/>
            <person name="Bradley B."/>
            <person name="Brettin T.S."/>
            <person name="Brinkac L.M."/>
            <person name="Bruce D."/>
            <person name="Creasy T."/>
            <person name="Daugherty S.C."/>
            <person name="Davidsen T.M."/>
            <person name="DeBoy R.T."/>
            <person name="Detter J.C."/>
            <person name="Dodson R.J."/>
            <person name="Durkin A.S."/>
            <person name="Ganapathy A."/>
            <person name="Gwinn-Giglio M."/>
            <person name="Han C.S."/>
            <person name="Khouri H."/>
            <person name="Kiss H."/>
            <person name="Kothari S.P."/>
            <person name="Madupu R."/>
            <person name="Nelson K.E."/>
            <person name="Nelson W.C."/>
            <person name="Paulsen I."/>
            <person name="Penn K."/>
            <person name="Ren Q."/>
            <person name="Rosovitz M.J."/>
            <person name="Selengut J.D."/>
            <person name="Shrivastava S."/>
            <person name="Sullivan S.A."/>
            <person name="Tapia R."/>
            <person name="Thompson L.S."/>
            <person name="Watkins K.L."/>
            <person name="Yang Q."/>
            <person name="Yu C."/>
            <person name="Zafar N."/>
            <person name="Zhou L."/>
            <person name="Kuske C.R."/>
        </authorList>
    </citation>
    <scope>NUCLEOTIDE SEQUENCE [LARGE SCALE GENOMIC DNA]</scope>
    <source>
        <strain evidence="8">ATCC 51196 / DSM 11244 / BCRC 80197 / JCM 7670 / NBRC 15755 / NCIMB 13165 / 161</strain>
    </source>
</reference>
<dbReference type="STRING" id="240015.ACP_2621"/>
<feature type="domain" description="HTH tetR-type" evidence="6">
    <location>
        <begin position="120"/>
        <end position="180"/>
    </location>
</feature>
<feature type="compositionally biased region" description="Low complexity" evidence="5">
    <location>
        <begin position="49"/>
        <end position="71"/>
    </location>
</feature>
<keyword evidence="1" id="KW-0805">Transcription regulation</keyword>
<dbReference type="SUPFAM" id="SSF46689">
    <property type="entry name" value="Homeodomain-like"/>
    <property type="match status" value="1"/>
</dbReference>
<dbReference type="PANTHER" id="PTHR30055">
    <property type="entry name" value="HTH-TYPE TRANSCRIPTIONAL REGULATOR RUTR"/>
    <property type="match status" value="1"/>
</dbReference>
<dbReference type="InterPro" id="IPR009057">
    <property type="entry name" value="Homeodomain-like_sf"/>
</dbReference>
<evidence type="ECO:0000256" key="5">
    <source>
        <dbReference type="SAM" id="MobiDB-lite"/>
    </source>
</evidence>
<evidence type="ECO:0000256" key="3">
    <source>
        <dbReference type="ARBA" id="ARBA00023163"/>
    </source>
</evidence>
<dbReference type="Pfam" id="PF00440">
    <property type="entry name" value="TetR_N"/>
    <property type="match status" value="1"/>
</dbReference>
<feature type="compositionally biased region" description="Low complexity" evidence="5">
    <location>
        <begin position="86"/>
        <end position="113"/>
    </location>
</feature>
<dbReference type="eggNOG" id="COG1309">
    <property type="taxonomic scope" value="Bacteria"/>
</dbReference>
<keyword evidence="8" id="KW-1185">Reference proteome</keyword>
<dbReference type="PROSITE" id="PS50977">
    <property type="entry name" value="HTH_TETR_2"/>
    <property type="match status" value="1"/>
</dbReference>